<keyword evidence="1" id="KW-0547">Nucleotide-binding</keyword>
<proteinExistence type="predicted"/>
<evidence type="ECO:0000313" key="1">
    <source>
        <dbReference type="EMBL" id="CAB3977847.1"/>
    </source>
</evidence>
<reference evidence="1" key="1">
    <citation type="submission" date="2020-04" db="EMBL/GenBank/DDBJ databases">
        <authorList>
            <person name="Alioto T."/>
            <person name="Alioto T."/>
            <person name="Gomez Garrido J."/>
        </authorList>
    </citation>
    <scope>NUCLEOTIDE SEQUENCE</scope>
    <source>
        <strain evidence="1">A484AB</strain>
    </source>
</reference>
<dbReference type="Proteomes" id="UP001152795">
    <property type="component" value="Unassembled WGS sequence"/>
</dbReference>
<evidence type="ECO:0000313" key="2">
    <source>
        <dbReference type="Proteomes" id="UP001152795"/>
    </source>
</evidence>
<dbReference type="GO" id="GO:0004386">
    <property type="term" value="F:helicase activity"/>
    <property type="evidence" value="ECO:0007669"/>
    <property type="project" value="UniProtKB-KW"/>
</dbReference>
<organism evidence="1 2">
    <name type="scientific">Paramuricea clavata</name>
    <name type="common">Red gorgonian</name>
    <name type="synonym">Violescent sea-whip</name>
    <dbReference type="NCBI Taxonomy" id="317549"/>
    <lineage>
        <taxon>Eukaryota</taxon>
        <taxon>Metazoa</taxon>
        <taxon>Cnidaria</taxon>
        <taxon>Anthozoa</taxon>
        <taxon>Octocorallia</taxon>
        <taxon>Malacalcyonacea</taxon>
        <taxon>Plexauridae</taxon>
        <taxon>Paramuricea</taxon>
    </lineage>
</organism>
<keyword evidence="1" id="KW-0067">ATP-binding</keyword>
<dbReference type="InterPro" id="IPR011335">
    <property type="entry name" value="Restrct_endonuc-II-like"/>
</dbReference>
<protein>
    <submittedName>
        <fullName evidence="1">ATP-dependent DNA helicase PIF1</fullName>
    </submittedName>
</protein>
<dbReference type="EMBL" id="CACRXK020000075">
    <property type="protein sequence ID" value="CAB3977847.1"/>
    <property type="molecule type" value="Genomic_DNA"/>
</dbReference>
<dbReference type="AlphaFoldDB" id="A0A6S7FK02"/>
<keyword evidence="1" id="KW-0347">Helicase</keyword>
<sequence length="246" mass="28248">MACSKKIHQEALLFEDLIFPQDTYEKDKKGCKRAVVEGKRDSYSSTCEKVCKGDLERLKAGLEEASTCYLIGVLTDTDCEPCKFDVTALPSRQRIVKAHEVGDKLEKAFVRSNKLSKLDDKLDCSHVPGSDNCKEFISTRLMIDKKGCHEIEKNTRQQSQCKEWYDKRECRLTASMFGVVVKRRKSIYPKSIVNTITKPSQRKNANCLWGTENGQNDLMRYHQYKDESNLRYLIDIVTMSDHAVTE</sequence>
<comment type="caution">
    <text evidence="1">The sequence shown here is derived from an EMBL/GenBank/DDBJ whole genome shotgun (WGS) entry which is preliminary data.</text>
</comment>
<keyword evidence="2" id="KW-1185">Reference proteome</keyword>
<dbReference type="InterPro" id="IPR011604">
    <property type="entry name" value="PDDEXK-like_dom_sf"/>
</dbReference>
<dbReference type="SUPFAM" id="SSF52980">
    <property type="entry name" value="Restriction endonuclease-like"/>
    <property type="match status" value="1"/>
</dbReference>
<keyword evidence="1" id="KW-0378">Hydrolase</keyword>
<gene>
    <name evidence="1" type="ORF">PACLA_8A002623</name>
</gene>
<accession>A0A6S7FK02</accession>
<dbReference type="Gene3D" id="3.90.320.10">
    <property type="match status" value="1"/>
</dbReference>
<dbReference type="GO" id="GO:0006281">
    <property type="term" value="P:DNA repair"/>
    <property type="evidence" value="ECO:0007669"/>
    <property type="project" value="UniProtKB-ARBA"/>
</dbReference>
<name>A0A6S7FK02_PARCT</name>